<dbReference type="Pfam" id="PF03466">
    <property type="entry name" value="LysR_substrate"/>
    <property type="match status" value="1"/>
</dbReference>
<accession>A0A919T015</accession>
<evidence type="ECO:0000313" key="7">
    <source>
        <dbReference type="Proteomes" id="UP000680865"/>
    </source>
</evidence>
<proteinExistence type="inferred from homology"/>
<evidence type="ECO:0000256" key="1">
    <source>
        <dbReference type="ARBA" id="ARBA00009437"/>
    </source>
</evidence>
<evidence type="ECO:0000256" key="2">
    <source>
        <dbReference type="ARBA" id="ARBA00023015"/>
    </source>
</evidence>
<feature type="domain" description="LysR substrate-binding" evidence="5">
    <location>
        <begin position="4"/>
        <end position="156"/>
    </location>
</feature>
<dbReference type="SUPFAM" id="SSF53850">
    <property type="entry name" value="Periplasmic binding protein-like II"/>
    <property type="match status" value="1"/>
</dbReference>
<sequence length="174" mass="18384">MLSADYDVVVAHRPAGSGSWPRTVSVTRLLSEPLDVAVPASHPLATKPRLSAADVAGEQWIAVHDGFPLTAAIQAIGAAAGHQLTVRHRINDFTVAADLVAAGAGFALLPRYIGPRRRDVVLRPLTGLHIAREIDVLTRPEQRFRAAVTTVIDRLVSIAASVTADAPAQPSEIG</sequence>
<keyword evidence="2" id="KW-0805">Transcription regulation</keyword>
<comment type="caution">
    <text evidence="6">The sequence shown here is derived from an EMBL/GenBank/DDBJ whole genome shotgun (WGS) entry which is preliminary data.</text>
</comment>
<dbReference type="GO" id="GO:0032993">
    <property type="term" value="C:protein-DNA complex"/>
    <property type="evidence" value="ECO:0007669"/>
    <property type="project" value="TreeGrafter"/>
</dbReference>
<dbReference type="GO" id="GO:0003700">
    <property type="term" value="F:DNA-binding transcription factor activity"/>
    <property type="evidence" value="ECO:0007669"/>
    <property type="project" value="TreeGrafter"/>
</dbReference>
<evidence type="ECO:0000256" key="3">
    <source>
        <dbReference type="ARBA" id="ARBA00023125"/>
    </source>
</evidence>
<dbReference type="Gene3D" id="3.40.190.10">
    <property type="entry name" value="Periplasmic binding protein-like II"/>
    <property type="match status" value="2"/>
</dbReference>
<dbReference type="InterPro" id="IPR005119">
    <property type="entry name" value="LysR_subst-bd"/>
</dbReference>
<organism evidence="6 7">
    <name type="scientific">Winogradskya consettensis</name>
    <dbReference type="NCBI Taxonomy" id="113560"/>
    <lineage>
        <taxon>Bacteria</taxon>
        <taxon>Bacillati</taxon>
        <taxon>Actinomycetota</taxon>
        <taxon>Actinomycetes</taxon>
        <taxon>Micromonosporales</taxon>
        <taxon>Micromonosporaceae</taxon>
        <taxon>Winogradskya</taxon>
    </lineage>
</organism>
<dbReference type="GO" id="GO:0003677">
    <property type="term" value="F:DNA binding"/>
    <property type="evidence" value="ECO:0007669"/>
    <property type="project" value="UniProtKB-KW"/>
</dbReference>
<dbReference type="PANTHER" id="PTHR30346:SF29">
    <property type="entry name" value="LYSR SUBSTRATE-BINDING"/>
    <property type="match status" value="1"/>
</dbReference>
<keyword evidence="3" id="KW-0238">DNA-binding</keyword>
<evidence type="ECO:0000259" key="5">
    <source>
        <dbReference type="Pfam" id="PF03466"/>
    </source>
</evidence>
<protein>
    <recommendedName>
        <fullName evidence="5">LysR substrate-binding domain-containing protein</fullName>
    </recommendedName>
</protein>
<evidence type="ECO:0000313" key="6">
    <source>
        <dbReference type="EMBL" id="GIM80178.1"/>
    </source>
</evidence>
<dbReference type="EMBL" id="BOQP01000041">
    <property type="protein sequence ID" value="GIM80178.1"/>
    <property type="molecule type" value="Genomic_DNA"/>
</dbReference>
<gene>
    <name evidence="6" type="ORF">Aco04nite_69380</name>
</gene>
<dbReference type="AlphaFoldDB" id="A0A919T015"/>
<evidence type="ECO:0000256" key="4">
    <source>
        <dbReference type="ARBA" id="ARBA00023163"/>
    </source>
</evidence>
<dbReference type="PANTHER" id="PTHR30346">
    <property type="entry name" value="TRANSCRIPTIONAL DUAL REGULATOR HCAR-RELATED"/>
    <property type="match status" value="1"/>
</dbReference>
<comment type="similarity">
    <text evidence="1">Belongs to the LysR transcriptional regulatory family.</text>
</comment>
<name>A0A919T015_9ACTN</name>
<keyword evidence="7" id="KW-1185">Reference proteome</keyword>
<dbReference type="Proteomes" id="UP000680865">
    <property type="component" value="Unassembled WGS sequence"/>
</dbReference>
<reference evidence="6" key="1">
    <citation type="submission" date="2021-03" db="EMBL/GenBank/DDBJ databases">
        <title>Whole genome shotgun sequence of Actinoplanes consettensis NBRC 14913.</title>
        <authorList>
            <person name="Komaki H."/>
            <person name="Tamura T."/>
        </authorList>
    </citation>
    <scope>NUCLEOTIDE SEQUENCE</scope>
    <source>
        <strain evidence="6">NBRC 14913</strain>
    </source>
</reference>
<keyword evidence="4" id="KW-0804">Transcription</keyword>